<feature type="domain" description="Aminotransferase class I/classII large" evidence="7">
    <location>
        <begin position="122"/>
        <end position="193"/>
    </location>
</feature>
<dbReference type="InterPro" id="IPR015424">
    <property type="entry name" value="PyrdxlP-dep_Trfase"/>
</dbReference>
<evidence type="ECO:0000256" key="3">
    <source>
        <dbReference type="ARBA" id="ARBA00022576"/>
    </source>
</evidence>
<comment type="cofactor">
    <cofactor evidence="1">
        <name>pyridoxal 5'-phosphate</name>
        <dbReference type="ChEBI" id="CHEBI:597326"/>
    </cofactor>
</comment>
<dbReference type="EMBL" id="QXFZ01008350">
    <property type="protein sequence ID" value="KAE9055802.1"/>
    <property type="molecule type" value="Genomic_DNA"/>
</dbReference>
<dbReference type="InterPro" id="IPR045088">
    <property type="entry name" value="ALAT1/2-like"/>
</dbReference>
<comment type="similarity">
    <text evidence="6">Belongs to the class-I pyridoxal-phosphate-dependent aminotransferase family. Alanine aminotransferase subfamily.</text>
</comment>
<evidence type="ECO:0000313" key="8">
    <source>
        <dbReference type="EMBL" id="KAE9055802.1"/>
    </source>
</evidence>
<keyword evidence="5" id="KW-0663">Pyridoxal phosphate</keyword>
<dbReference type="FunFam" id="1.10.287.1970:FF:000001">
    <property type="entry name" value="Alanine aminotransferase 2"/>
    <property type="match status" value="1"/>
</dbReference>
<evidence type="ECO:0000313" key="9">
    <source>
        <dbReference type="Proteomes" id="UP000441208"/>
    </source>
</evidence>
<name>A0A6A3PJZ0_9STRA</name>
<sequence>MLACQALKKLRSASFLTSRGFAVLTADTVNPNVIKAEYAVRGVLVLRSNEYEDRLARGDKSLPFDKVIPCNIGNPLVLKQEPIEFHRQVLALVNVPGLVDQPEVKKLFPEDAIERAKFYIDNIVGGTGAYGHSKGSACVREEVARFLQRRDNYPADPEDIYLTDGASPAVQNSLLALIRDENDAILAPIPQYPL</sequence>
<dbReference type="GO" id="GO:0042853">
    <property type="term" value="P:L-alanine catabolic process"/>
    <property type="evidence" value="ECO:0007669"/>
    <property type="project" value="UniProtKB-UniPathway"/>
</dbReference>
<protein>
    <recommendedName>
        <fullName evidence="7">Aminotransferase class I/classII large domain-containing protein</fullName>
    </recommendedName>
</protein>
<feature type="non-terminal residue" evidence="8">
    <location>
        <position position="194"/>
    </location>
</feature>
<evidence type="ECO:0000256" key="2">
    <source>
        <dbReference type="ARBA" id="ARBA00011738"/>
    </source>
</evidence>
<reference evidence="8 9" key="1">
    <citation type="submission" date="2018-08" db="EMBL/GenBank/DDBJ databases">
        <title>Genomic investigation of the strawberry pathogen Phytophthora fragariae indicates pathogenicity is determined by transcriptional variation in three key races.</title>
        <authorList>
            <person name="Adams T.M."/>
            <person name="Armitage A.D."/>
            <person name="Sobczyk M.K."/>
            <person name="Bates H.J."/>
            <person name="Dunwell J.M."/>
            <person name="Nellist C.F."/>
            <person name="Harrison R.J."/>
        </authorList>
    </citation>
    <scope>NUCLEOTIDE SEQUENCE [LARGE SCALE GENOMIC DNA]</scope>
    <source>
        <strain evidence="8 9">NOV-71</strain>
    </source>
</reference>
<dbReference type="UniPathway" id="UPA00528">
    <property type="reaction ID" value="UER00586"/>
</dbReference>
<evidence type="ECO:0000256" key="6">
    <source>
        <dbReference type="ARBA" id="ARBA00025785"/>
    </source>
</evidence>
<dbReference type="InterPro" id="IPR004839">
    <property type="entry name" value="Aminotransferase_I/II_large"/>
</dbReference>
<dbReference type="Proteomes" id="UP000441208">
    <property type="component" value="Unassembled WGS sequence"/>
</dbReference>
<dbReference type="Pfam" id="PF00155">
    <property type="entry name" value="Aminotran_1_2"/>
    <property type="match status" value="1"/>
</dbReference>
<comment type="caution">
    <text evidence="8">The sequence shown here is derived from an EMBL/GenBank/DDBJ whole genome shotgun (WGS) entry which is preliminary data.</text>
</comment>
<organism evidence="8 9">
    <name type="scientific">Phytophthora fragariae</name>
    <dbReference type="NCBI Taxonomy" id="53985"/>
    <lineage>
        <taxon>Eukaryota</taxon>
        <taxon>Sar</taxon>
        <taxon>Stramenopiles</taxon>
        <taxon>Oomycota</taxon>
        <taxon>Peronosporomycetes</taxon>
        <taxon>Peronosporales</taxon>
        <taxon>Peronosporaceae</taxon>
        <taxon>Phytophthora</taxon>
    </lineage>
</organism>
<evidence type="ECO:0000256" key="4">
    <source>
        <dbReference type="ARBA" id="ARBA00022679"/>
    </source>
</evidence>
<gene>
    <name evidence="8" type="ORF">PF007_g32197</name>
</gene>
<evidence type="ECO:0000259" key="7">
    <source>
        <dbReference type="Pfam" id="PF00155"/>
    </source>
</evidence>
<proteinExistence type="inferred from homology"/>
<evidence type="ECO:0000256" key="1">
    <source>
        <dbReference type="ARBA" id="ARBA00001933"/>
    </source>
</evidence>
<dbReference type="PANTHER" id="PTHR11751:SF29">
    <property type="entry name" value="ALANINE TRANSAMINASE"/>
    <property type="match status" value="1"/>
</dbReference>
<dbReference type="Gene3D" id="1.10.287.1970">
    <property type="match status" value="1"/>
</dbReference>
<keyword evidence="4" id="KW-0808">Transferase</keyword>
<dbReference type="Gene3D" id="3.40.640.10">
    <property type="entry name" value="Type I PLP-dependent aspartate aminotransferase-like (Major domain)"/>
    <property type="match status" value="1"/>
</dbReference>
<dbReference type="AlphaFoldDB" id="A0A6A3PJZ0"/>
<dbReference type="GO" id="GO:0030170">
    <property type="term" value="F:pyridoxal phosphate binding"/>
    <property type="evidence" value="ECO:0007669"/>
    <property type="project" value="InterPro"/>
</dbReference>
<accession>A0A6A3PJZ0</accession>
<dbReference type="GO" id="GO:0004021">
    <property type="term" value="F:L-alanine:2-oxoglutarate aminotransferase activity"/>
    <property type="evidence" value="ECO:0007669"/>
    <property type="project" value="TreeGrafter"/>
</dbReference>
<comment type="subunit">
    <text evidence="2">Homodimer.</text>
</comment>
<dbReference type="PANTHER" id="PTHR11751">
    <property type="entry name" value="ALANINE AMINOTRANSFERASE"/>
    <property type="match status" value="1"/>
</dbReference>
<dbReference type="SUPFAM" id="SSF53383">
    <property type="entry name" value="PLP-dependent transferases"/>
    <property type="match status" value="1"/>
</dbReference>
<dbReference type="InterPro" id="IPR015421">
    <property type="entry name" value="PyrdxlP-dep_Trfase_major"/>
</dbReference>
<keyword evidence="3" id="KW-0032">Aminotransferase</keyword>
<evidence type="ECO:0000256" key="5">
    <source>
        <dbReference type="ARBA" id="ARBA00022898"/>
    </source>
</evidence>